<dbReference type="InterPro" id="IPR009563">
    <property type="entry name" value="SSSCA1"/>
</dbReference>
<evidence type="ECO:0000313" key="3">
    <source>
        <dbReference type="Proteomes" id="UP000054166"/>
    </source>
</evidence>
<name>A0A0C3BVZ6_PILCF</name>
<dbReference type="OrthoDB" id="28939at2759"/>
<dbReference type="PANTHER" id="PTHR16537:SF1">
    <property type="entry name" value="PROTEIN ZNRD2"/>
    <property type="match status" value="1"/>
</dbReference>
<reference evidence="3" key="2">
    <citation type="submission" date="2015-01" db="EMBL/GenBank/DDBJ databases">
        <title>Evolutionary Origins and Diversification of the Mycorrhizal Mutualists.</title>
        <authorList>
            <consortium name="DOE Joint Genome Institute"/>
            <consortium name="Mycorrhizal Genomics Consortium"/>
            <person name="Kohler A."/>
            <person name="Kuo A."/>
            <person name="Nagy L.G."/>
            <person name="Floudas D."/>
            <person name="Copeland A."/>
            <person name="Barry K.W."/>
            <person name="Cichocki N."/>
            <person name="Veneault-Fourrey C."/>
            <person name="LaButti K."/>
            <person name="Lindquist E.A."/>
            <person name="Lipzen A."/>
            <person name="Lundell T."/>
            <person name="Morin E."/>
            <person name="Murat C."/>
            <person name="Riley R."/>
            <person name="Ohm R."/>
            <person name="Sun H."/>
            <person name="Tunlid A."/>
            <person name="Henrissat B."/>
            <person name="Grigoriev I.V."/>
            <person name="Hibbett D.S."/>
            <person name="Martin F."/>
        </authorList>
    </citation>
    <scope>NUCLEOTIDE SEQUENCE [LARGE SCALE GENOMIC DNA]</scope>
    <source>
        <strain evidence="3">F 1598</strain>
    </source>
</reference>
<dbReference type="STRING" id="765440.A0A0C3BVZ6"/>
<dbReference type="InParanoid" id="A0A0C3BVZ6"/>
<accession>A0A0C3BVZ6</accession>
<dbReference type="InterPro" id="IPR051888">
    <property type="entry name" value="UPF0148_domain"/>
</dbReference>
<dbReference type="Pfam" id="PF06677">
    <property type="entry name" value="Auto_anti-p27"/>
    <property type="match status" value="2"/>
</dbReference>
<gene>
    <name evidence="2" type="ORF">PILCRDRAFT_811167</name>
</gene>
<proteinExistence type="predicted"/>
<sequence length="335" mass="35891">MTTITDVPAKLGEYMLKGWVLTDNSCPNTGCIIPLMRSPDGRSPVTYYCANCDENSTSWQCATSAISQPQPVQAQPSPSVSSSSHHSRTSTPPTELSSDLSSPTFAPPVDTAESLWRRQQSDTASSEIGRRLLKGWAMLAEECPNIRCFGVPLVRPPKVGGGKDPRKECVICDTVYVSEKDSNGWEQLVPFNTTVPEQLPNDPILAPPSVVEVASFRSSNQGNTSACDELPRVGKILTDALEPSGLDITPVRSAQSTKPITQTAQTNTSIFPLEVAAKSLELTLVTLSERLTFLSSGRSPVDPSSIALTAEAIGKVVAALAQAKQLHWSESRVGP</sequence>
<protein>
    <recommendedName>
        <fullName evidence="4">Sjogrens syndrome scleroderma autoantigen 1 family protein</fullName>
    </recommendedName>
</protein>
<dbReference type="PANTHER" id="PTHR16537">
    <property type="entry name" value="SJOEGREN SYNDROME/SCLERODERMA AUTOANTIGEN 1"/>
    <property type="match status" value="1"/>
</dbReference>
<feature type="compositionally biased region" description="Low complexity" evidence="1">
    <location>
        <begin position="67"/>
        <end position="93"/>
    </location>
</feature>
<feature type="region of interest" description="Disordered" evidence="1">
    <location>
        <begin position="67"/>
        <end position="124"/>
    </location>
</feature>
<reference evidence="2 3" key="1">
    <citation type="submission" date="2014-04" db="EMBL/GenBank/DDBJ databases">
        <authorList>
            <consortium name="DOE Joint Genome Institute"/>
            <person name="Kuo A."/>
            <person name="Tarkka M."/>
            <person name="Buscot F."/>
            <person name="Kohler A."/>
            <person name="Nagy L.G."/>
            <person name="Floudas D."/>
            <person name="Copeland A."/>
            <person name="Barry K.W."/>
            <person name="Cichocki N."/>
            <person name="Veneault-Fourrey C."/>
            <person name="LaButti K."/>
            <person name="Lindquist E.A."/>
            <person name="Lipzen A."/>
            <person name="Lundell T."/>
            <person name="Morin E."/>
            <person name="Murat C."/>
            <person name="Sun H."/>
            <person name="Tunlid A."/>
            <person name="Henrissat B."/>
            <person name="Grigoriev I.V."/>
            <person name="Hibbett D.S."/>
            <person name="Martin F."/>
            <person name="Nordberg H.P."/>
            <person name="Cantor M.N."/>
            <person name="Hua S.X."/>
        </authorList>
    </citation>
    <scope>NUCLEOTIDE SEQUENCE [LARGE SCALE GENOMIC DNA]</scope>
    <source>
        <strain evidence="2 3">F 1598</strain>
    </source>
</reference>
<evidence type="ECO:0000256" key="1">
    <source>
        <dbReference type="SAM" id="MobiDB-lite"/>
    </source>
</evidence>
<organism evidence="2 3">
    <name type="scientific">Piloderma croceum (strain F 1598)</name>
    <dbReference type="NCBI Taxonomy" id="765440"/>
    <lineage>
        <taxon>Eukaryota</taxon>
        <taxon>Fungi</taxon>
        <taxon>Dikarya</taxon>
        <taxon>Basidiomycota</taxon>
        <taxon>Agaricomycotina</taxon>
        <taxon>Agaricomycetes</taxon>
        <taxon>Agaricomycetidae</taxon>
        <taxon>Atheliales</taxon>
        <taxon>Atheliaceae</taxon>
        <taxon>Piloderma</taxon>
    </lineage>
</organism>
<feature type="compositionally biased region" description="Polar residues" evidence="1">
    <location>
        <begin position="94"/>
        <end position="104"/>
    </location>
</feature>
<evidence type="ECO:0000313" key="2">
    <source>
        <dbReference type="EMBL" id="KIM90708.1"/>
    </source>
</evidence>
<dbReference type="EMBL" id="KN832972">
    <property type="protein sequence ID" value="KIM90708.1"/>
    <property type="molecule type" value="Genomic_DNA"/>
</dbReference>
<keyword evidence="3" id="KW-1185">Reference proteome</keyword>
<dbReference type="AlphaFoldDB" id="A0A0C3BVZ6"/>
<dbReference type="Proteomes" id="UP000054166">
    <property type="component" value="Unassembled WGS sequence"/>
</dbReference>
<evidence type="ECO:0008006" key="4">
    <source>
        <dbReference type="Google" id="ProtNLM"/>
    </source>
</evidence>
<dbReference type="HOGENOM" id="CLU_069689_0_0_1"/>